<feature type="transmembrane region" description="Helical" evidence="1">
    <location>
        <begin position="52"/>
        <end position="71"/>
    </location>
</feature>
<evidence type="ECO:0000313" key="2">
    <source>
        <dbReference type="EMBL" id="AVX02943.1"/>
    </source>
</evidence>
<proteinExistence type="predicted"/>
<dbReference type="AlphaFoldDB" id="A0A2R4MAD6"/>
<organism evidence="2 3">
    <name type="scientific">Maritalea myrionectae</name>
    <dbReference type="NCBI Taxonomy" id="454601"/>
    <lineage>
        <taxon>Bacteria</taxon>
        <taxon>Pseudomonadati</taxon>
        <taxon>Pseudomonadota</taxon>
        <taxon>Alphaproteobacteria</taxon>
        <taxon>Hyphomicrobiales</taxon>
        <taxon>Devosiaceae</taxon>
        <taxon>Maritalea</taxon>
    </lineage>
</organism>
<gene>
    <name evidence="2" type="ORF">MXMO3_00396</name>
</gene>
<keyword evidence="1" id="KW-0472">Membrane</keyword>
<feature type="transmembrane region" description="Helical" evidence="1">
    <location>
        <begin position="12"/>
        <end position="32"/>
    </location>
</feature>
<evidence type="ECO:0000256" key="1">
    <source>
        <dbReference type="SAM" id="Phobius"/>
    </source>
</evidence>
<reference evidence="2 3" key="1">
    <citation type="submission" date="2017-05" db="EMBL/GenBank/DDBJ databases">
        <title>Genome Analysis of Maritalea myrionectae HL2708#5.</title>
        <authorList>
            <consortium name="Cotde Inc.-PKNU"/>
            <person name="Jang D."/>
            <person name="Oh H.-M."/>
        </authorList>
    </citation>
    <scope>NUCLEOTIDE SEQUENCE [LARGE SCALE GENOMIC DNA]</scope>
    <source>
        <strain evidence="2 3">HL2708#5</strain>
    </source>
</reference>
<evidence type="ECO:0000313" key="3">
    <source>
        <dbReference type="Proteomes" id="UP000258927"/>
    </source>
</evidence>
<name>A0A2R4MAD6_9HYPH</name>
<keyword evidence="3" id="KW-1185">Reference proteome</keyword>
<dbReference type="RefSeq" id="WP_117394768.1">
    <property type="nucleotide sequence ID" value="NZ_CP021330.1"/>
</dbReference>
<feature type="transmembrane region" description="Helical" evidence="1">
    <location>
        <begin position="155"/>
        <end position="175"/>
    </location>
</feature>
<feature type="transmembrane region" description="Helical" evidence="1">
    <location>
        <begin position="120"/>
        <end position="143"/>
    </location>
</feature>
<sequence length="272" mass="31400">MFKIFFVHARAATAVVFIPALLFCFFELSRIFVLPRETFDSSFINWFVLKRYFLLVLVTLIVSNWTRYWVAGTQPRWILYNKNSFPSVLMILAFCIAAIFIFVSPMIWKSAVVKPLIDQFNVLGFLFSVRILGFAVILIFTFMAYRAFVDKNIPLFSIVLLCAFVFATTYLIHHLTGYSFDIRDKLYAVSVTAVFAPIGFLLELLGGSGSSEFLGLAMMIFFYVATPIGWVLSFFLYWYLFLFVFTLGFELLEWSGSRLSLKNKTAESYDKK</sequence>
<keyword evidence="1" id="KW-1133">Transmembrane helix</keyword>
<dbReference type="KEGG" id="mmyr:MXMO3_00396"/>
<dbReference type="Proteomes" id="UP000258927">
    <property type="component" value="Chromosome"/>
</dbReference>
<keyword evidence="1" id="KW-0812">Transmembrane</keyword>
<feature type="transmembrane region" description="Helical" evidence="1">
    <location>
        <begin position="187"/>
        <end position="206"/>
    </location>
</feature>
<dbReference type="EMBL" id="CP021330">
    <property type="protein sequence ID" value="AVX02943.1"/>
    <property type="molecule type" value="Genomic_DNA"/>
</dbReference>
<accession>A0A2R4MAD6</accession>
<feature type="transmembrane region" description="Helical" evidence="1">
    <location>
        <begin position="83"/>
        <end position="108"/>
    </location>
</feature>
<protein>
    <submittedName>
        <fullName evidence="2">Uncharacterized protein</fullName>
    </submittedName>
</protein>